<gene>
    <name evidence="1" type="ORF">Sant_1050</name>
</gene>
<dbReference type="HOGENOM" id="CLU_787318_0_0_6"/>
<keyword evidence="2" id="KW-1185">Reference proteome</keyword>
<dbReference type="PATRIC" id="fig|1239307.3.peg.1134"/>
<dbReference type="EMBL" id="CP006569">
    <property type="protein sequence ID" value="AHF76124.1"/>
    <property type="molecule type" value="Genomic_DNA"/>
</dbReference>
<accession>W0HQP7</accession>
<dbReference type="KEGG" id="sod:Sant_1050"/>
<evidence type="ECO:0000313" key="2">
    <source>
        <dbReference type="Proteomes" id="UP000019028"/>
    </source>
</evidence>
<proteinExistence type="predicted"/>
<dbReference type="Proteomes" id="UP000019028">
    <property type="component" value="Chromosome"/>
</dbReference>
<evidence type="ECO:0000313" key="1">
    <source>
        <dbReference type="EMBL" id="AHF76124.1"/>
    </source>
</evidence>
<dbReference type="AlphaFoldDB" id="W0HQP7"/>
<organism evidence="1 2">
    <name type="scientific">Sodalis praecaptivus</name>
    <dbReference type="NCBI Taxonomy" id="1239307"/>
    <lineage>
        <taxon>Bacteria</taxon>
        <taxon>Pseudomonadati</taxon>
        <taxon>Pseudomonadota</taxon>
        <taxon>Gammaproteobacteria</taxon>
        <taxon>Enterobacterales</taxon>
        <taxon>Bruguierivoracaceae</taxon>
        <taxon>Sodalis</taxon>
    </lineage>
</organism>
<protein>
    <submittedName>
        <fullName evidence="1">Uncharacterized protein</fullName>
    </submittedName>
</protein>
<sequence>MYCSHISIDLRFSYGYYQLPEIDFRTFAKEIVKMNPFYVGTVANYNASSLAQAAAQRDRASAVCSPAQIKKIEEANAIPGLYNIDELAPGLITALDTLSRGLFDLDAEISRLYKKVYTSCYNAARQDEESRKVDKQKLADRFSRFKGLLNFAVDLFNECHYFHIKKLSMRNFITSKMSNEDYKKIQSHSTFINTYHVDKLWPPHGITVDKDKDVQEAIEKFHPMREAARLVEQHFNTLRNTYIMLEENALSLYRETFALDIVDPQGNHIPLSPGKSAVDIETYVEALLKLYYFNNITSKIVEENNFIDRFMFEHRYRLTVHFKHLLSSDLEALKNNKSIPAFEKSAYSVIDG</sequence>
<name>W0HQP7_9GAMM</name>
<reference evidence="1 2" key="1">
    <citation type="journal article" date="2014" name="Genome Biol. Evol.">
        <title>Genome degeneration and adaptation in a nascent stage of symbiosis.</title>
        <authorList>
            <person name="Oakeson K.F."/>
            <person name="Gil R."/>
            <person name="Clayton A.L."/>
            <person name="Dunn D.M."/>
            <person name="von Niederhausern A.C."/>
            <person name="Hamil C."/>
            <person name="Aoyagi A."/>
            <person name="Duval B."/>
            <person name="Baca A."/>
            <person name="Silva F.J."/>
            <person name="Vallier A."/>
            <person name="Jackson D.G."/>
            <person name="Latorre A."/>
            <person name="Weiss R.B."/>
            <person name="Heddi A."/>
            <person name="Moya A."/>
            <person name="Dale C."/>
        </authorList>
    </citation>
    <scope>NUCLEOTIDE SEQUENCE [LARGE SCALE GENOMIC DNA]</scope>
    <source>
        <strain evidence="1 2">HS1</strain>
    </source>
</reference>